<keyword evidence="2" id="KW-1185">Reference proteome</keyword>
<gene>
    <name evidence="1" type="ORF">BDR25DRAFT_311042</name>
</gene>
<protein>
    <submittedName>
        <fullName evidence="1">Uncharacterized protein</fullName>
    </submittedName>
</protein>
<organism evidence="1 2">
    <name type="scientific">Lindgomyces ingoldianus</name>
    <dbReference type="NCBI Taxonomy" id="673940"/>
    <lineage>
        <taxon>Eukaryota</taxon>
        <taxon>Fungi</taxon>
        <taxon>Dikarya</taxon>
        <taxon>Ascomycota</taxon>
        <taxon>Pezizomycotina</taxon>
        <taxon>Dothideomycetes</taxon>
        <taxon>Pleosporomycetidae</taxon>
        <taxon>Pleosporales</taxon>
        <taxon>Lindgomycetaceae</taxon>
        <taxon>Lindgomyces</taxon>
    </lineage>
</organism>
<proteinExistence type="predicted"/>
<evidence type="ECO:0000313" key="1">
    <source>
        <dbReference type="EMBL" id="KAF2474575.1"/>
    </source>
</evidence>
<dbReference type="Proteomes" id="UP000799755">
    <property type="component" value="Unassembled WGS sequence"/>
</dbReference>
<sequence>METKSEHEHTHLPPSPPPSPPRRRHKKKASDPFFSLNSNISLTSPSPPSSPKGEPQEEQESLVTRIVISPILFTSFLLSLFLINRRDRVRRTTSYPKPSKSSTLSLPTYLSHFSPSAWIDPEPYQDLSSSAWDARDSTHIEPHSVLTNASPSIQLQTTNKRRSWHLNKKIRKVAKLEISDAFELRGRVILILVSAIVLVAVGLLLGLRWMVVRVVWGSV</sequence>
<reference evidence="1" key="1">
    <citation type="journal article" date="2020" name="Stud. Mycol.">
        <title>101 Dothideomycetes genomes: a test case for predicting lifestyles and emergence of pathogens.</title>
        <authorList>
            <person name="Haridas S."/>
            <person name="Albert R."/>
            <person name="Binder M."/>
            <person name="Bloem J."/>
            <person name="Labutti K."/>
            <person name="Salamov A."/>
            <person name="Andreopoulos B."/>
            <person name="Baker S."/>
            <person name="Barry K."/>
            <person name="Bills G."/>
            <person name="Bluhm B."/>
            <person name="Cannon C."/>
            <person name="Castanera R."/>
            <person name="Culley D."/>
            <person name="Daum C."/>
            <person name="Ezra D."/>
            <person name="Gonzalez J."/>
            <person name="Henrissat B."/>
            <person name="Kuo A."/>
            <person name="Liang C."/>
            <person name="Lipzen A."/>
            <person name="Lutzoni F."/>
            <person name="Magnuson J."/>
            <person name="Mondo S."/>
            <person name="Nolan M."/>
            <person name="Ohm R."/>
            <person name="Pangilinan J."/>
            <person name="Park H.-J."/>
            <person name="Ramirez L."/>
            <person name="Alfaro M."/>
            <person name="Sun H."/>
            <person name="Tritt A."/>
            <person name="Yoshinaga Y."/>
            <person name="Zwiers L.-H."/>
            <person name="Turgeon B."/>
            <person name="Goodwin S."/>
            <person name="Spatafora J."/>
            <person name="Crous P."/>
            <person name="Grigoriev I."/>
        </authorList>
    </citation>
    <scope>NUCLEOTIDE SEQUENCE</scope>
    <source>
        <strain evidence="1">ATCC 200398</strain>
    </source>
</reference>
<dbReference type="EMBL" id="MU003497">
    <property type="protein sequence ID" value="KAF2474575.1"/>
    <property type="molecule type" value="Genomic_DNA"/>
</dbReference>
<name>A0ACB6R8C4_9PLEO</name>
<evidence type="ECO:0000313" key="2">
    <source>
        <dbReference type="Proteomes" id="UP000799755"/>
    </source>
</evidence>
<accession>A0ACB6R8C4</accession>
<comment type="caution">
    <text evidence="1">The sequence shown here is derived from an EMBL/GenBank/DDBJ whole genome shotgun (WGS) entry which is preliminary data.</text>
</comment>